<reference evidence="1 2" key="1">
    <citation type="submission" date="2019-05" db="EMBL/GenBank/DDBJ databases">
        <title>Another draft genome of Portunus trituberculatus and its Hox gene families provides insights of decapod evolution.</title>
        <authorList>
            <person name="Jeong J.-H."/>
            <person name="Song I."/>
            <person name="Kim S."/>
            <person name="Choi T."/>
            <person name="Kim D."/>
            <person name="Ryu S."/>
            <person name="Kim W."/>
        </authorList>
    </citation>
    <scope>NUCLEOTIDE SEQUENCE [LARGE SCALE GENOMIC DNA]</scope>
    <source>
        <tissue evidence="1">Muscle</tissue>
    </source>
</reference>
<dbReference type="Proteomes" id="UP000324222">
    <property type="component" value="Unassembled WGS sequence"/>
</dbReference>
<dbReference type="EMBL" id="VSRR010123595">
    <property type="protein sequence ID" value="MPD00591.1"/>
    <property type="molecule type" value="Genomic_DNA"/>
</dbReference>
<sequence length="129" mass="14033">MTNRVLTSVSPVTHVNILLIYHQDQKHYQKPVSLQLEPFENIGGAAEIFQHMDLSAGTPAWHERAAATFISTLHSSPLLGEACVYCLHLEAAPERTPRCSLVFPASPSSASPCLASLNLTRTLNGIVLD</sequence>
<gene>
    <name evidence="1" type="ORF">E2C01_096073</name>
</gene>
<proteinExistence type="predicted"/>
<dbReference type="AlphaFoldDB" id="A0A5B7JUN7"/>
<organism evidence="1 2">
    <name type="scientific">Portunus trituberculatus</name>
    <name type="common">Swimming crab</name>
    <name type="synonym">Neptunus trituberculatus</name>
    <dbReference type="NCBI Taxonomy" id="210409"/>
    <lineage>
        <taxon>Eukaryota</taxon>
        <taxon>Metazoa</taxon>
        <taxon>Ecdysozoa</taxon>
        <taxon>Arthropoda</taxon>
        <taxon>Crustacea</taxon>
        <taxon>Multicrustacea</taxon>
        <taxon>Malacostraca</taxon>
        <taxon>Eumalacostraca</taxon>
        <taxon>Eucarida</taxon>
        <taxon>Decapoda</taxon>
        <taxon>Pleocyemata</taxon>
        <taxon>Brachyura</taxon>
        <taxon>Eubrachyura</taxon>
        <taxon>Portunoidea</taxon>
        <taxon>Portunidae</taxon>
        <taxon>Portuninae</taxon>
        <taxon>Portunus</taxon>
    </lineage>
</organism>
<comment type="caution">
    <text evidence="1">The sequence shown here is derived from an EMBL/GenBank/DDBJ whole genome shotgun (WGS) entry which is preliminary data.</text>
</comment>
<evidence type="ECO:0000313" key="2">
    <source>
        <dbReference type="Proteomes" id="UP000324222"/>
    </source>
</evidence>
<evidence type="ECO:0000313" key="1">
    <source>
        <dbReference type="EMBL" id="MPD00591.1"/>
    </source>
</evidence>
<keyword evidence="2" id="KW-1185">Reference proteome</keyword>
<name>A0A5B7JUN7_PORTR</name>
<protein>
    <submittedName>
        <fullName evidence="1">Uncharacterized protein</fullName>
    </submittedName>
</protein>
<accession>A0A5B7JUN7</accession>